<dbReference type="GO" id="GO:0006397">
    <property type="term" value="P:mRNA processing"/>
    <property type="evidence" value="ECO:0007669"/>
    <property type="project" value="UniProtKB-KW"/>
</dbReference>
<dbReference type="Proteomes" id="UP000314982">
    <property type="component" value="Unassembled WGS sequence"/>
</dbReference>
<keyword evidence="16" id="KW-0832">Ubl conjugation</keyword>
<keyword evidence="12" id="KW-0227">DNA damage</keyword>
<sequence>TTTSRSQSEGRHRLKRCYLADCMPKVRVEPVETVEGCNHEVALPANDEYTQLKPRVGKAAKEYPFVLDPFQREAILCIDNNQSVLVSAHTSAGKTVCAEYAIALALREKQRVIFTSPIKALSNQKYREMYEEFQDVGLMTGDVTINPTASCLIMTTEILRSMLYRGSEVMREVAWVVFDEIHYMRDAERGVVWEETIILLPDNVHYVFLSATIPNAKQFAEWICHLHKQPCHVVYTDFRPTPLQHYIFPAGGDGLHLVVDENGEFREDNFNTAMQVLRDTGDSGGSSGGGPSNVFKIVKMIMERNFQPVIIFSFSKKECEAYALQVSKLDFNTDEEKKLVEEVFNNAVDCLSDDDKKLPQVEHVLPLLKRGIGIHHGGLLPILKETIEILFSEGLLKALFATETFAMGINMPARTVLFTNARKFDGKDFRWITSGEYIQMSGRAGRRGMDERGIVIFMVDEKMSPAVGKQLLKGSADPLNSAFHLTYNMVLNLLRVEEINPEYMLEKSFYQFQHYRAVPGVVEKMAKLEEMYNAIEIPNEESVVTYYKIRQQLAKLSKEIEEFIHKPKYCLPFLQPGRLVKVKNEDADFGWGVVVNFSKNIGGNNPLYVVEVLVHCSKESVKNTATEAAKPAAAGEKGEMQVVPVMLHLLTSISSVRLYSPKDLRPYDNRQSMLKSIQEVQKRFPDGVPLLDPIDDMGIKDLGLKKVIQKVEAFEHRMYSHPMHSDPSLEAVYSLCERKALIAGDIKGAKRELKKARTVLQMDELKCRKRVLRRLGFATSSDVIEMKGRVACEISSADELLLTEMVFNGLFNDLTAEQVTALLSVFVFQENVNEMPKLTEQLAGPLRQMQECAKRIAKVSAEAKLEVDEETYLDKFKPHLMDVVYTWANGSTFAQICKMTDVFEGSIIRCMRRLEELLRQMCQAAKAIGNTELENKFAEGKICSTSTGCSLQADRMLVCVCVWSVSLQFKPIVGEQVCRG</sequence>
<dbReference type="GO" id="GO:0006974">
    <property type="term" value="P:DNA damage response"/>
    <property type="evidence" value="ECO:0007669"/>
    <property type="project" value="UniProtKB-KW"/>
</dbReference>
<dbReference type="InterPro" id="IPR014001">
    <property type="entry name" value="Helicase_ATP-bd"/>
</dbReference>
<protein>
    <recommendedName>
        <fullName evidence="21">Exosome RNA helicase MTR4</fullName>
        <ecNumber evidence="5">3.6.4.13</ecNumber>
    </recommendedName>
    <alternativeName>
        <fullName evidence="23">Superkiller viralicidic activity 2-like 2</fullName>
    </alternativeName>
    <alternativeName>
        <fullName evidence="22">TRAMP-like complex helicase</fullName>
    </alternativeName>
</protein>
<keyword evidence="6" id="KW-1017">Isopeptide bond</keyword>
<keyword evidence="11" id="KW-0547">Nucleotide-binding</keyword>
<keyword evidence="17" id="KW-0007">Acetylation</keyword>
<dbReference type="GO" id="GO:0005524">
    <property type="term" value="F:ATP binding"/>
    <property type="evidence" value="ECO:0007669"/>
    <property type="project" value="UniProtKB-KW"/>
</dbReference>
<dbReference type="InterPro" id="IPR048392">
    <property type="entry name" value="MTR4-like_stalk"/>
</dbReference>
<dbReference type="GO" id="GO:0005681">
    <property type="term" value="C:spliceosomal complex"/>
    <property type="evidence" value="ECO:0007669"/>
    <property type="project" value="UniProtKB-KW"/>
</dbReference>
<evidence type="ECO:0000256" key="19">
    <source>
        <dbReference type="ARBA" id="ARBA00023242"/>
    </source>
</evidence>
<evidence type="ECO:0000313" key="26">
    <source>
        <dbReference type="Ensembl" id="ENSHHUP00000043675.1"/>
    </source>
</evidence>
<dbReference type="InterPro" id="IPR025696">
    <property type="entry name" value="Beta-barrel_MTR4"/>
</dbReference>
<dbReference type="EC" id="3.6.4.13" evidence="5"/>
<dbReference type="SMART" id="SM00490">
    <property type="entry name" value="HELICc"/>
    <property type="match status" value="1"/>
</dbReference>
<evidence type="ECO:0000256" key="23">
    <source>
        <dbReference type="ARBA" id="ARBA00082023"/>
    </source>
</evidence>
<dbReference type="InterPro" id="IPR012961">
    <property type="entry name" value="Ski2/MTR4_C"/>
</dbReference>
<keyword evidence="9" id="KW-0507">mRNA processing</keyword>
<dbReference type="Gene3D" id="3.40.50.300">
    <property type="entry name" value="P-loop containing nucleotide triphosphate hydrolases"/>
    <property type="match status" value="2"/>
</dbReference>
<evidence type="ECO:0000256" key="13">
    <source>
        <dbReference type="ARBA" id="ARBA00022801"/>
    </source>
</evidence>
<evidence type="ECO:0000256" key="7">
    <source>
        <dbReference type="ARBA" id="ARBA00022552"/>
    </source>
</evidence>
<dbReference type="Gene3D" id="1.10.3380.30">
    <property type="match status" value="2"/>
</dbReference>
<evidence type="ECO:0000259" key="24">
    <source>
        <dbReference type="PROSITE" id="PS51192"/>
    </source>
</evidence>
<evidence type="ECO:0000256" key="18">
    <source>
        <dbReference type="ARBA" id="ARBA00023187"/>
    </source>
</evidence>
<dbReference type="PROSITE" id="PS51192">
    <property type="entry name" value="HELICASE_ATP_BIND_1"/>
    <property type="match status" value="1"/>
</dbReference>
<keyword evidence="18" id="KW-0508">mRNA splicing</keyword>
<dbReference type="SMART" id="SM01142">
    <property type="entry name" value="DSHCT"/>
    <property type="match status" value="1"/>
</dbReference>
<dbReference type="CDD" id="cd18024">
    <property type="entry name" value="DEXHc_Mtr4-like"/>
    <property type="match status" value="1"/>
</dbReference>
<keyword evidence="14" id="KW-0347">Helicase</keyword>
<evidence type="ECO:0000256" key="6">
    <source>
        <dbReference type="ARBA" id="ARBA00022499"/>
    </source>
</evidence>
<dbReference type="GeneTree" id="ENSGT00940000156183"/>
<evidence type="ECO:0000256" key="11">
    <source>
        <dbReference type="ARBA" id="ARBA00022741"/>
    </source>
</evidence>
<dbReference type="GO" id="GO:0005730">
    <property type="term" value="C:nucleolus"/>
    <property type="evidence" value="ECO:0007669"/>
    <property type="project" value="UniProtKB-SubCell"/>
</dbReference>
<dbReference type="InterPro" id="IPR016438">
    <property type="entry name" value="SKI2-like"/>
</dbReference>
<dbReference type="PANTHER" id="PTHR12131">
    <property type="entry name" value="ATP-DEPENDENT RNA AND DNA HELICASE"/>
    <property type="match status" value="1"/>
</dbReference>
<accession>A0A4W5N241</accession>
<dbReference type="GO" id="GO:0016787">
    <property type="term" value="F:hydrolase activity"/>
    <property type="evidence" value="ECO:0007669"/>
    <property type="project" value="UniProtKB-KW"/>
</dbReference>
<dbReference type="InterPro" id="IPR027417">
    <property type="entry name" value="P-loop_NTPase"/>
</dbReference>
<dbReference type="FunFam" id="1.10.3380.30:FF:000002">
    <property type="entry name" value="superkiller viralicidic activity 2-like 2"/>
    <property type="match status" value="1"/>
</dbReference>
<evidence type="ECO:0000256" key="15">
    <source>
        <dbReference type="ARBA" id="ARBA00022840"/>
    </source>
</evidence>
<dbReference type="PROSITE" id="PS51194">
    <property type="entry name" value="HELICASE_CTER"/>
    <property type="match status" value="1"/>
</dbReference>
<dbReference type="GO" id="GO:0003723">
    <property type="term" value="F:RNA binding"/>
    <property type="evidence" value="ECO:0007669"/>
    <property type="project" value="InterPro"/>
</dbReference>
<evidence type="ECO:0000256" key="5">
    <source>
        <dbReference type="ARBA" id="ARBA00012552"/>
    </source>
</evidence>
<dbReference type="PANTHER" id="PTHR12131:SF7">
    <property type="entry name" value="EXOSOME RNA HELICASE MTR4"/>
    <property type="match status" value="1"/>
</dbReference>
<name>A0A4W5N241_9TELE</name>
<evidence type="ECO:0000313" key="27">
    <source>
        <dbReference type="Proteomes" id="UP000314982"/>
    </source>
</evidence>
<dbReference type="Pfam" id="PF21408">
    <property type="entry name" value="MTR4-like_stalk"/>
    <property type="match status" value="1"/>
</dbReference>
<organism evidence="26 27">
    <name type="scientific">Hucho hucho</name>
    <name type="common">huchen</name>
    <dbReference type="NCBI Taxonomy" id="62062"/>
    <lineage>
        <taxon>Eukaryota</taxon>
        <taxon>Metazoa</taxon>
        <taxon>Chordata</taxon>
        <taxon>Craniata</taxon>
        <taxon>Vertebrata</taxon>
        <taxon>Euteleostomi</taxon>
        <taxon>Actinopterygii</taxon>
        <taxon>Neopterygii</taxon>
        <taxon>Teleostei</taxon>
        <taxon>Protacanthopterygii</taxon>
        <taxon>Salmoniformes</taxon>
        <taxon>Salmonidae</taxon>
        <taxon>Salmoninae</taxon>
        <taxon>Hucho</taxon>
    </lineage>
</organism>
<dbReference type="Ensembl" id="ENSHHUT00000045313.1">
    <property type="protein sequence ID" value="ENSHHUP00000043675.1"/>
    <property type="gene ID" value="ENSHHUG00000026637.1"/>
</dbReference>
<evidence type="ECO:0000256" key="21">
    <source>
        <dbReference type="ARBA" id="ARBA00069430"/>
    </source>
</evidence>
<dbReference type="GO" id="GO:0006401">
    <property type="term" value="P:RNA catabolic process"/>
    <property type="evidence" value="ECO:0007669"/>
    <property type="project" value="InterPro"/>
</dbReference>
<keyword evidence="15" id="KW-0067">ATP-binding</keyword>
<reference evidence="26" key="2">
    <citation type="submission" date="2025-08" db="UniProtKB">
        <authorList>
            <consortium name="Ensembl"/>
        </authorList>
    </citation>
    <scope>IDENTIFICATION</scope>
</reference>
<comment type="similarity">
    <text evidence="4">Belongs to the helicase family. SKI2 subfamily.</text>
</comment>
<dbReference type="Pfam" id="PF00270">
    <property type="entry name" value="DEAD"/>
    <property type="match status" value="1"/>
</dbReference>
<dbReference type="CDD" id="cd13154">
    <property type="entry name" value="KOW_Mtr4"/>
    <property type="match status" value="1"/>
</dbReference>
<reference evidence="26" key="3">
    <citation type="submission" date="2025-09" db="UniProtKB">
        <authorList>
            <consortium name="Ensembl"/>
        </authorList>
    </citation>
    <scope>IDENTIFICATION</scope>
</reference>
<dbReference type="InterPro" id="IPR011545">
    <property type="entry name" value="DEAD/DEAH_box_helicase_dom"/>
</dbReference>
<proteinExistence type="inferred from homology"/>
<dbReference type="GO" id="GO:0003724">
    <property type="term" value="F:RNA helicase activity"/>
    <property type="evidence" value="ECO:0007669"/>
    <property type="project" value="UniProtKB-EC"/>
</dbReference>
<evidence type="ECO:0000256" key="17">
    <source>
        <dbReference type="ARBA" id="ARBA00022990"/>
    </source>
</evidence>
<keyword evidence="7" id="KW-0698">rRNA processing</keyword>
<evidence type="ECO:0000256" key="14">
    <source>
        <dbReference type="ARBA" id="ARBA00022806"/>
    </source>
</evidence>
<keyword evidence="27" id="KW-1185">Reference proteome</keyword>
<evidence type="ECO:0000256" key="1">
    <source>
        <dbReference type="ARBA" id="ARBA00004324"/>
    </source>
</evidence>
<keyword evidence="19" id="KW-0539">Nucleus</keyword>
<dbReference type="FunFam" id="3.40.50.300:FF:000083">
    <property type="entry name" value="ATP-dependent RNA helicase DOB1"/>
    <property type="match status" value="1"/>
</dbReference>
<evidence type="ECO:0000256" key="4">
    <source>
        <dbReference type="ARBA" id="ARBA00010140"/>
    </source>
</evidence>
<comment type="catalytic activity">
    <reaction evidence="20">
        <text>ATP + H2O = ADP + phosphate + H(+)</text>
        <dbReference type="Rhea" id="RHEA:13065"/>
        <dbReference type="ChEBI" id="CHEBI:15377"/>
        <dbReference type="ChEBI" id="CHEBI:15378"/>
        <dbReference type="ChEBI" id="CHEBI:30616"/>
        <dbReference type="ChEBI" id="CHEBI:43474"/>
        <dbReference type="ChEBI" id="CHEBI:456216"/>
        <dbReference type="EC" id="3.6.4.13"/>
    </reaction>
    <physiologicalReaction direction="left-to-right" evidence="20">
        <dbReference type="Rhea" id="RHEA:13066"/>
    </physiologicalReaction>
</comment>
<evidence type="ECO:0000259" key="25">
    <source>
        <dbReference type="PROSITE" id="PS51194"/>
    </source>
</evidence>
<feature type="domain" description="Helicase C-terminal" evidence="25">
    <location>
        <begin position="325"/>
        <end position="497"/>
    </location>
</feature>
<dbReference type="GO" id="GO:0016607">
    <property type="term" value="C:nuclear speck"/>
    <property type="evidence" value="ECO:0007669"/>
    <property type="project" value="UniProtKB-SubCell"/>
</dbReference>
<dbReference type="InterPro" id="IPR001650">
    <property type="entry name" value="Helicase_C-like"/>
</dbReference>
<evidence type="ECO:0000256" key="20">
    <source>
        <dbReference type="ARBA" id="ARBA00049390"/>
    </source>
</evidence>
<evidence type="ECO:0000256" key="9">
    <source>
        <dbReference type="ARBA" id="ARBA00022664"/>
    </source>
</evidence>
<evidence type="ECO:0000256" key="2">
    <source>
        <dbReference type="ARBA" id="ARBA00004604"/>
    </source>
</evidence>
<keyword evidence="10" id="KW-0747">Spliceosome</keyword>
<comment type="subcellular location">
    <subcellularLocation>
        <location evidence="1">Nucleus speckle</location>
    </subcellularLocation>
    <subcellularLocation>
        <location evidence="2">Nucleus</location>
        <location evidence="2">Nucleolus</location>
    </subcellularLocation>
    <subcellularLocation>
        <location evidence="3">Nucleus</location>
        <location evidence="3">Nucleoplasm</location>
    </subcellularLocation>
</comment>
<dbReference type="GO" id="GO:0000460">
    <property type="term" value="P:maturation of 5.8S rRNA"/>
    <property type="evidence" value="ECO:0007669"/>
    <property type="project" value="TreeGrafter"/>
</dbReference>
<dbReference type="Pfam" id="PF00271">
    <property type="entry name" value="Helicase_C"/>
    <property type="match status" value="1"/>
</dbReference>
<evidence type="ECO:0000256" key="12">
    <source>
        <dbReference type="ARBA" id="ARBA00022763"/>
    </source>
</evidence>
<evidence type="ECO:0000256" key="16">
    <source>
        <dbReference type="ARBA" id="ARBA00022843"/>
    </source>
</evidence>
<dbReference type="AlphaFoldDB" id="A0A4W5N241"/>
<dbReference type="Pfam" id="PF08148">
    <property type="entry name" value="DSHCT"/>
    <property type="match status" value="1"/>
</dbReference>
<keyword evidence="13" id="KW-0378">Hydrolase</keyword>
<dbReference type="GO" id="GO:0008380">
    <property type="term" value="P:RNA splicing"/>
    <property type="evidence" value="ECO:0007669"/>
    <property type="project" value="UniProtKB-KW"/>
</dbReference>
<dbReference type="PIRSF" id="PIRSF005198">
    <property type="entry name" value="Antiviral_helicase_SKI2"/>
    <property type="match status" value="1"/>
</dbReference>
<dbReference type="FunFam" id="2.40.30.300:FF:000001">
    <property type="entry name" value="Mtr4 exosome RNA helicase"/>
    <property type="match status" value="1"/>
</dbReference>
<dbReference type="FunFam" id="3.40.50.300:FF:000141">
    <property type="entry name" value="ATP-dependent RNA helicase DOB1"/>
    <property type="match status" value="1"/>
</dbReference>
<dbReference type="Pfam" id="PF13234">
    <property type="entry name" value="MTR4_beta-barrel"/>
    <property type="match status" value="1"/>
</dbReference>
<dbReference type="SMART" id="SM00487">
    <property type="entry name" value="DEXDc"/>
    <property type="match status" value="1"/>
</dbReference>
<keyword evidence="8" id="KW-0597">Phosphoprotein</keyword>
<reference evidence="27" key="1">
    <citation type="submission" date="2018-06" db="EMBL/GenBank/DDBJ databases">
        <title>Genome assembly of Danube salmon.</title>
        <authorList>
            <person name="Macqueen D.J."/>
            <person name="Gundappa M.K."/>
        </authorList>
    </citation>
    <scope>NUCLEOTIDE SEQUENCE [LARGE SCALE GENOMIC DNA]</scope>
</reference>
<dbReference type="InterPro" id="IPR050699">
    <property type="entry name" value="RNA-DNA_Helicase"/>
</dbReference>
<evidence type="ECO:0000256" key="22">
    <source>
        <dbReference type="ARBA" id="ARBA00077324"/>
    </source>
</evidence>
<evidence type="ECO:0000256" key="8">
    <source>
        <dbReference type="ARBA" id="ARBA00022553"/>
    </source>
</evidence>
<feature type="domain" description="Helicase ATP-binding" evidence="24">
    <location>
        <begin position="75"/>
        <end position="231"/>
    </location>
</feature>
<dbReference type="CDD" id="cd18795">
    <property type="entry name" value="SF2_C_Ski2"/>
    <property type="match status" value="1"/>
</dbReference>
<dbReference type="Gene3D" id="2.40.30.300">
    <property type="match status" value="1"/>
</dbReference>
<evidence type="ECO:0000256" key="3">
    <source>
        <dbReference type="ARBA" id="ARBA00004642"/>
    </source>
</evidence>
<dbReference type="FunFam" id="1.10.3380.30:FF:000004">
    <property type="entry name" value="Superkiller viralicidic activity 2-like 2"/>
    <property type="match status" value="1"/>
</dbReference>
<dbReference type="SUPFAM" id="SSF52540">
    <property type="entry name" value="P-loop containing nucleoside triphosphate hydrolases"/>
    <property type="match status" value="1"/>
</dbReference>
<evidence type="ECO:0000256" key="10">
    <source>
        <dbReference type="ARBA" id="ARBA00022728"/>
    </source>
</evidence>